<dbReference type="GO" id="GO:0006508">
    <property type="term" value="P:proteolysis"/>
    <property type="evidence" value="ECO:0007669"/>
    <property type="project" value="InterPro"/>
</dbReference>
<gene>
    <name evidence="2" type="ORF">HC757_17915</name>
</gene>
<evidence type="ECO:0000313" key="2">
    <source>
        <dbReference type="EMBL" id="NMH67037.1"/>
    </source>
</evidence>
<proteinExistence type="predicted"/>
<evidence type="ECO:0000313" key="3">
    <source>
        <dbReference type="Proteomes" id="UP000737113"/>
    </source>
</evidence>
<dbReference type="EMBL" id="JAAXYH010000021">
    <property type="protein sequence ID" value="NMH67037.1"/>
    <property type="molecule type" value="Genomic_DNA"/>
</dbReference>
<accession>A0A972G2B0</accession>
<dbReference type="GO" id="GO:0008233">
    <property type="term" value="F:peptidase activity"/>
    <property type="evidence" value="ECO:0007669"/>
    <property type="project" value="InterPro"/>
</dbReference>
<evidence type="ECO:0000259" key="1">
    <source>
        <dbReference type="Pfam" id="PF02557"/>
    </source>
</evidence>
<dbReference type="AlphaFoldDB" id="A0A972G2B0"/>
<dbReference type="Proteomes" id="UP000737113">
    <property type="component" value="Unassembled WGS sequence"/>
</dbReference>
<dbReference type="CDD" id="cd14847">
    <property type="entry name" value="DD-carboxypeptidase_like"/>
    <property type="match status" value="1"/>
</dbReference>
<comment type="caution">
    <text evidence="2">The sequence shown here is derived from an EMBL/GenBank/DDBJ whole genome shotgun (WGS) entry which is preliminary data.</text>
</comment>
<dbReference type="InterPro" id="IPR003709">
    <property type="entry name" value="VanY-like_core_dom"/>
</dbReference>
<feature type="domain" description="D-alanyl-D-alanine carboxypeptidase-like core" evidence="1">
    <location>
        <begin position="26"/>
        <end position="180"/>
    </location>
</feature>
<keyword evidence="3" id="KW-1185">Reference proteome</keyword>
<dbReference type="PANTHER" id="PTHR34385:SF1">
    <property type="entry name" value="PEPTIDOGLYCAN L-ALANYL-D-GLUTAMATE ENDOPEPTIDASE CWLK"/>
    <property type="match status" value="1"/>
</dbReference>
<dbReference type="PANTHER" id="PTHR34385">
    <property type="entry name" value="D-ALANYL-D-ALANINE CARBOXYPEPTIDASE"/>
    <property type="match status" value="1"/>
</dbReference>
<name>A0A972G2B0_9GAMM</name>
<dbReference type="SUPFAM" id="SSF55166">
    <property type="entry name" value="Hedgehog/DD-peptidase"/>
    <property type="match status" value="1"/>
</dbReference>
<protein>
    <submittedName>
        <fullName evidence="2">M15 family metallopeptidase</fullName>
    </submittedName>
</protein>
<dbReference type="Pfam" id="PF02557">
    <property type="entry name" value="VanY"/>
    <property type="match status" value="1"/>
</dbReference>
<sequence>MQRPELYGLGPDALEEGTQLIPYQEHWLEANTAAAFANMARAAEDAGLALAICSGYRSFERQLQIWNAKATGRRPLLDALSRPVNPEGLSHARLVELILLWSALPGASRHHWGTDIDLFDANAISRQALRLSSDEYLPQGPCGPLHAWLQANAGRFGFYFPYQAGLSGVSPEPWHLSYFPVASGWLADYDPKALYLILERAELALKPQVLARLHDLVDEYVFRIAPAPTAMP</sequence>
<dbReference type="Gene3D" id="3.30.1380.10">
    <property type="match status" value="1"/>
</dbReference>
<dbReference type="InterPro" id="IPR052179">
    <property type="entry name" value="DD-CPase-like"/>
</dbReference>
<organism evidence="2 3">
    <name type="scientific">Shewanella salipaludis</name>
    <dbReference type="NCBI Taxonomy" id="2723052"/>
    <lineage>
        <taxon>Bacteria</taxon>
        <taxon>Pseudomonadati</taxon>
        <taxon>Pseudomonadota</taxon>
        <taxon>Gammaproteobacteria</taxon>
        <taxon>Alteromonadales</taxon>
        <taxon>Shewanellaceae</taxon>
        <taxon>Shewanella</taxon>
    </lineage>
</organism>
<reference evidence="2" key="1">
    <citation type="submission" date="2020-04" db="EMBL/GenBank/DDBJ databases">
        <title>Description of Shewanella salipaludis sp. nov., isolated from a salt marsh.</title>
        <authorList>
            <person name="Park S."/>
            <person name="Yoon J.-H."/>
        </authorList>
    </citation>
    <scope>NUCLEOTIDE SEQUENCE</scope>
    <source>
        <strain evidence="2">SHSM-M6</strain>
    </source>
</reference>
<dbReference type="InterPro" id="IPR009045">
    <property type="entry name" value="Zn_M74/Hedgehog-like"/>
</dbReference>